<dbReference type="RefSeq" id="WP_127693763.1">
    <property type="nucleotide sequence ID" value="NZ_SACQ01000003.1"/>
</dbReference>
<proteinExistence type="predicted"/>
<comment type="caution">
    <text evidence="3">The sequence shown here is derived from an EMBL/GenBank/DDBJ whole genome shotgun (WGS) entry which is preliminary data.</text>
</comment>
<reference evidence="3 4" key="1">
    <citation type="submission" date="2019-01" db="EMBL/GenBank/DDBJ databases">
        <authorList>
            <person name="Chen W.-M."/>
        </authorList>
    </citation>
    <scope>NUCLEOTIDE SEQUENCE [LARGE SCALE GENOMIC DNA]</scope>
    <source>
        <strain evidence="3 4">HPM-16</strain>
    </source>
</reference>
<dbReference type="Proteomes" id="UP000282818">
    <property type="component" value="Unassembled WGS sequence"/>
</dbReference>
<evidence type="ECO:0000256" key="2">
    <source>
        <dbReference type="SAM" id="SignalP"/>
    </source>
</evidence>
<keyword evidence="2" id="KW-0732">Signal</keyword>
<accession>A0A437Q8Q0</accession>
<sequence length="156" mass="17966">MSKVLVFSVSSLLVIAPLSWAMDASLCHAMSDQKERNLCLSRYDKDHFNKAQAKQAAENRNAAKQEQWRQQQLKETARIMKPDPSQREPLVTSNDFGIIRFQILNVKARYYAVCTTYDIFNTVLTQDRILVKPDQTNYSIRTNYSVFPARVGCRSI</sequence>
<evidence type="ECO:0000256" key="1">
    <source>
        <dbReference type="SAM" id="MobiDB-lite"/>
    </source>
</evidence>
<evidence type="ECO:0000313" key="3">
    <source>
        <dbReference type="EMBL" id="RVU30918.1"/>
    </source>
</evidence>
<feature type="signal peptide" evidence="2">
    <location>
        <begin position="1"/>
        <end position="21"/>
    </location>
</feature>
<dbReference type="AlphaFoldDB" id="A0A437Q8Q0"/>
<name>A0A437Q8Q0_9GAMM</name>
<protein>
    <submittedName>
        <fullName evidence="3">Uncharacterized protein</fullName>
    </submittedName>
</protein>
<dbReference type="EMBL" id="SACQ01000003">
    <property type="protein sequence ID" value="RVU30918.1"/>
    <property type="molecule type" value="Genomic_DNA"/>
</dbReference>
<organism evidence="3 4">
    <name type="scientific">Neptunomonas marina</name>
    <dbReference type="NCBI Taxonomy" id="1815562"/>
    <lineage>
        <taxon>Bacteria</taxon>
        <taxon>Pseudomonadati</taxon>
        <taxon>Pseudomonadota</taxon>
        <taxon>Gammaproteobacteria</taxon>
        <taxon>Oceanospirillales</taxon>
        <taxon>Oceanospirillaceae</taxon>
        <taxon>Neptunomonas</taxon>
    </lineage>
</organism>
<feature type="region of interest" description="Disordered" evidence="1">
    <location>
        <begin position="54"/>
        <end position="88"/>
    </location>
</feature>
<feature type="chain" id="PRO_5019362078" evidence="2">
    <location>
        <begin position="22"/>
        <end position="156"/>
    </location>
</feature>
<keyword evidence="4" id="KW-1185">Reference proteome</keyword>
<feature type="compositionally biased region" description="Basic and acidic residues" evidence="1">
    <location>
        <begin position="75"/>
        <end position="86"/>
    </location>
</feature>
<gene>
    <name evidence="3" type="ORF">EOE65_07840</name>
</gene>
<evidence type="ECO:0000313" key="4">
    <source>
        <dbReference type="Proteomes" id="UP000282818"/>
    </source>
</evidence>